<dbReference type="InterPro" id="IPR029063">
    <property type="entry name" value="SAM-dependent_MTases_sf"/>
</dbReference>
<evidence type="ECO:0000256" key="2">
    <source>
        <dbReference type="SAM" id="MobiDB-lite"/>
    </source>
</evidence>
<dbReference type="AlphaFoldDB" id="A0AAN6MQM6"/>
<reference evidence="3" key="2">
    <citation type="submission" date="2023-05" db="EMBL/GenBank/DDBJ databases">
        <authorList>
            <consortium name="Lawrence Berkeley National Laboratory"/>
            <person name="Steindorff A."/>
            <person name="Hensen N."/>
            <person name="Bonometti L."/>
            <person name="Westerberg I."/>
            <person name="Brannstrom I.O."/>
            <person name="Guillou S."/>
            <person name="Cros-Aarteil S."/>
            <person name="Calhoun S."/>
            <person name="Haridas S."/>
            <person name="Kuo A."/>
            <person name="Mondo S."/>
            <person name="Pangilinan J."/>
            <person name="Riley R."/>
            <person name="Labutti K."/>
            <person name="Andreopoulos B."/>
            <person name="Lipzen A."/>
            <person name="Chen C."/>
            <person name="Yanf M."/>
            <person name="Daum C."/>
            <person name="Ng V."/>
            <person name="Clum A."/>
            <person name="Ohm R."/>
            <person name="Martin F."/>
            <person name="Silar P."/>
            <person name="Natvig D."/>
            <person name="Lalanne C."/>
            <person name="Gautier V."/>
            <person name="Ament-Velasquez S.L."/>
            <person name="Kruys A."/>
            <person name="Hutchinson M.I."/>
            <person name="Powell A.J."/>
            <person name="Barry K."/>
            <person name="Miller A.N."/>
            <person name="Grigoriev I.V."/>
            <person name="Debuchy R."/>
            <person name="Gladieux P."/>
            <person name="Thoren M.H."/>
            <person name="Johannesson H."/>
        </authorList>
    </citation>
    <scope>NUCLEOTIDE SEQUENCE</scope>
    <source>
        <strain evidence="3">CBS 103.79</strain>
    </source>
</reference>
<feature type="compositionally biased region" description="Low complexity" evidence="2">
    <location>
        <begin position="1"/>
        <end position="48"/>
    </location>
</feature>
<keyword evidence="4" id="KW-1185">Reference proteome</keyword>
<organism evidence="3 4">
    <name type="scientific">Staphylotrichum tortipilum</name>
    <dbReference type="NCBI Taxonomy" id="2831512"/>
    <lineage>
        <taxon>Eukaryota</taxon>
        <taxon>Fungi</taxon>
        <taxon>Dikarya</taxon>
        <taxon>Ascomycota</taxon>
        <taxon>Pezizomycotina</taxon>
        <taxon>Sordariomycetes</taxon>
        <taxon>Sordariomycetidae</taxon>
        <taxon>Sordariales</taxon>
        <taxon>Chaetomiaceae</taxon>
        <taxon>Staphylotrichum</taxon>
    </lineage>
</organism>
<name>A0AAN6MQM6_9PEZI</name>
<evidence type="ECO:0000313" key="3">
    <source>
        <dbReference type="EMBL" id="KAK3905094.1"/>
    </source>
</evidence>
<dbReference type="Pfam" id="PF13489">
    <property type="entry name" value="Methyltransf_23"/>
    <property type="match status" value="1"/>
</dbReference>
<dbReference type="Gene3D" id="3.40.50.150">
    <property type="entry name" value="Vaccinia Virus protein VP39"/>
    <property type="match status" value="1"/>
</dbReference>
<sequence>MGDSTSPKPASPSSGRASPAKSPPKSASASGSPPPATAGSSSGQAPAGTGVLEADTNALGDDSDADSAVSAGDLSDTTSVLSSIYKFREENGRTYHSYKADESAYFLPNDEVRLTVYSYMFINLQHNICMRMQDNELFISPAGKDKPLKRVLDCGTGTGIWAIEFADEHPEAQVVGVDLSPIQPSFVAPNVEFFIDDLEAEWNYHTKFDLIYGRLLTGSIRNWPKLIAQAFDNLNPGGYLELCESINPIQSDDGTLKDDSAILRWNRMLVVASEKLGASLNSGRSYKQQLLDAGFEDVTQVEYKWPLNAWPKDAKYKELGTWTFVNMISGIQAVSLMLFTNILGWSAEEVEVLLVDVRKEAKNKDIHAYWPVYVVYGRKPEAE</sequence>
<feature type="region of interest" description="Disordered" evidence="2">
    <location>
        <begin position="1"/>
        <end position="73"/>
    </location>
</feature>
<dbReference type="GO" id="GO:0008168">
    <property type="term" value="F:methyltransferase activity"/>
    <property type="evidence" value="ECO:0007669"/>
    <property type="project" value="TreeGrafter"/>
</dbReference>
<dbReference type="CDD" id="cd02440">
    <property type="entry name" value="AdoMet_MTases"/>
    <property type="match status" value="1"/>
</dbReference>
<gene>
    <name evidence="3" type="ORF">C8A05DRAFT_31090</name>
</gene>
<comment type="caution">
    <text evidence="3">The sequence shown here is derived from an EMBL/GenBank/DDBJ whole genome shotgun (WGS) entry which is preliminary data.</text>
</comment>
<reference evidence="3" key="1">
    <citation type="journal article" date="2023" name="Mol. Phylogenet. Evol.">
        <title>Genome-scale phylogeny and comparative genomics of the fungal order Sordariales.</title>
        <authorList>
            <person name="Hensen N."/>
            <person name="Bonometti L."/>
            <person name="Westerberg I."/>
            <person name="Brannstrom I.O."/>
            <person name="Guillou S."/>
            <person name="Cros-Aarteil S."/>
            <person name="Calhoun S."/>
            <person name="Haridas S."/>
            <person name="Kuo A."/>
            <person name="Mondo S."/>
            <person name="Pangilinan J."/>
            <person name="Riley R."/>
            <person name="LaButti K."/>
            <person name="Andreopoulos B."/>
            <person name="Lipzen A."/>
            <person name="Chen C."/>
            <person name="Yan M."/>
            <person name="Daum C."/>
            <person name="Ng V."/>
            <person name="Clum A."/>
            <person name="Steindorff A."/>
            <person name="Ohm R.A."/>
            <person name="Martin F."/>
            <person name="Silar P."/>
            <person name="Natvig D.O."/>
            <person name="Lalanne C."/>
            <person name="Gautier V."/>
            <person name="Ament-Velasquez S.L."/>
            <person name="Kruys A."/>
            <person name="Hutchinson M.I."/>
            <person name="Powell A.J."/>
            <person name="Barry K."/>
            <person name="Miller A.N."/>
            <person name="Grigoriev I.V."/>
            <person name="Debuchy R."/>
            <person name="Gladieux P."/>
            <person name="Hiltunen Thoren M."/>
            <person name="Johannesson H."/>
        </authorList>
    </citation>
    <scope>NUCLEOTIDE SEQUENCE</scope>
    <source>
        <strain evidence="3">CBS 103.79</strain>
    </source>
</reference>
<dbReference type="Proteomes" id="UP001303889">
    <property type="component" value="Unassembled WGS sequence"/>
</dbReference>
<evidence type="ECO:0000256" key="1">
    <source>
        <dbReference type="ARBA" id="ARBA00038158"/>
    </source>
</evidence>
<dbReference type="SUPFAM" id="SSF53335">
    <property type="entry name" value="S-adenosyl-L-methionine-dependent methyltransferases"/>
    <property type="match status" value="1"/>
</dbReference>
<comment type="similarity">
    <text evidence="1">Belongs to the methyltransferase superfamily. LaeA methyltransferase family.</text>
</comment>
<accession>A0AAN6MQM6</accession>
<dbReference type="PANTHER" id="PTHR43591:SF31">
    <property type="entry name" value="LAEA-LIKE, PUTATIVE (AFU_ORTHOLOGUE AFUA_8G01930)-RELATED"/>
    <property type="match status" value="1"/>
</dbReference>
<protein>
    <recommendedName>
        <fullName evidence="5">Methyltransferase</fullName>
    </recommendedName>
</protein>
<evidence type="ECO:0008006" key="5">
    <source>
        <dbReference type="Google" id="ProtNLM"/>
    </source>
</evidence>
<dbReference type="PANTHER" id="PTHR43591">
    <property type="entry name" value="METHYLTRANSFERASE"/>
    <property type="match status" value="1"/>
</dbReference>
<proteinExistence type="inferred from homology"/>
<evidence type="ECO:0000313" key="4">
    <source>
        <dbReference type="Proteomes" id="UP001303889"/>
    </source>
</evidence>
<dbReference type="EMBL" id="MU855371">
    <property type="protein sequence ID" value="KAK3905094.1"/>
    <property type="molecule type" value="Genomic_DNA"/>
</dbReference>